<evidence type="ECO:0000256" key="8">
    <source>
        <dbReference type="ARBA" id="ARBA00035585"/>
    </source>
</evidence>
<dbReference type="AlphaFoldDB" id="A0A7W7GEC8"/>
<keyword evidence="5 10" id="KW-0472">Membrane</keyword>
<comment type="catalytic activity">
    <reaction evidence="8">
        <text>fluoride(in) = fluoride(out)</text>
        <dbReference type="Rhea" id="RHEA:76159"/>
        <dbReference type="ChEBI" id="CHEBI:17051"/>
    </reaction>
    <physiologicalReaction direction="left-to-right" evidence="8">
        <dbReference type="Rhea" id="RHEA:76160"/>
    </physiologicalReaction>
</comment>
<keyword evidence="10" id="KW-0479">Metal-binding</keyword>
<protein>
    <recommendedName>
        <fullName evidence="10">Fluoride-specific ion channel FluC</fullName>
    </recommendedName>
</protein>
<evidence type="ECO:0000256" key="10">
    <source>
        <dbReference type="HAMAP-Rule" id="MF_00454"/>
    </source>
</evidence>
<dbReference type="GO" id="GO:0005886">
    <property type="term" value="C:plasma membrane"/>
    <property type="evidence" value="ECO:0007669"/>
    <property type="project" value="UniProtKB-SubCell"/>
</dbReference>
<keyword evidence="2 10" id="KW-1003">Cell membrane</keyword>
<dbReference type="EMBL" id="JACHND010000001">
    <property type="protein sequence ID" value="MBB4703916.1"/>
    <property type="molecule type" value="Genomic_DNA"/>
</dbReference>
<feature type="transmembrane region" description="Helical" evidence="10">
    <location>
        <begin position="6"/>
        <end position="27"/>
    </location>
</feature>
<accession>A0A7W7GEC8</accession>
<reference evidence="11 12" key="1">
    <citation type="submission" date="2020-08" db="EMBL/GenBank/DDBJ databases">
        <title>Sequencing the genomes of 1000 actinobacteria strains.</title>
        <authorList>
            <person name="Klenk H.-P."/>
        </authorList>
    </citation>
    <scope>NUCLEOTIDE SEQUENCE [LARGE SCALE GENOMIC DNA]</scope>
    <source>
        <strain evidence="11 12">DSM 45784</strain>
    </source>
</reference>
<evidence type="ECO:0000256" key="1">
    <source>
        <dbReference type="ARBA" id="ARBA00004651"/>
    </source>
</evidence>
<dbReference type="HAMAP" id="MF_00454">
    <property type="entry name" value="FluC"/>
    <property type="match status" value="1"/>
</dbReference>
<feature type="transmembrane region" description="Helical" evidence="10">
    <location>
        <begin position="39"/>
        <end position="60"/>
    </location>
</feature>
<evidence type="ECO:0000256" key="7">
    <source>
        <dbReference type="ARBA" id="ARBA00035120"/>
    </source>
</evidence>
<evidence type="ECO:0000256" key="3">
    <source>
        <dbReference type="ARBA" id="ARBA00022692"/>
    </source>
</evidence>
<dbReference type="PANTHER" id="PTHR28259">
    <property type="entry name" value="FLUORIDE EXPORT PROTEIN 1-RELATED"/>
    <property type="match status" value="1"/>
</dbReference>
<dbReference type="PANTHER" id="PTHR28259:SF1">
    <property type="entry name" value="FLUORIDE EXPORT PROTEIN 1-RELATED"/>
    <property type="match status" value="1"/>
</dbReference>
<evidence type="ECO:0000313" key="11">
    <source>
        <dbReference type="EMBL" id="MBB4703916.1"/>
    </source>
</evidence>
<feature type="transmembrane region" description="Helical" evidence="10">
    <location>
        <begin position="66"/>
        <end position="87"/>
    </location>
</feature>
<dbReference type="Proteomes" id="UP000542210">
    <property type="component" value="Unassembled WGS sequence"/>
</dbReference>
<dbReference type="RefSeq" id="WP_373869587.1">
    <property type="nucleotide sequence ID" value="NZ_BOOV01000001.1"/>
</dbReference>
<evidence type="ECO:0000256" key="4">
    <source>
        <dbReference type="ARBA" id="ARBA00022989"/>
    </source>
</evidence>
<dbReference type="GO" id="GO:0062054">
    <property type="term" value="F:fluoride channel activity"/>
    <property type="evidence" value="ECO:0007669"/>
    <property type="project" value="UniProtKB-UniRule"/>
</dbReference>
<keyword evidence="12" id="KW-1185">Reference proteome</keyword>
<feature type="transmembrane region" description="Helical" evidence="10">
    <location>
        <begin position="99"/>
        <end position="126"/>
    </location>
</feature>
<keyword evidence="3 10" id="KW-0812">Transmembrane</keyword>
<comment type="subcellular location">
    <subcellularLocation>
        <location evidence="1 10">Cell membrane</location>
        <topology evidence="1 10">Multi-pass membrane protein</topology>
    </subcellularLocation>
</comment>
<evidence type="ECO:0000256" key="5">
    <source>
        <dbReference type="ARBA" id="ARBA00023136"/>
    </source>
</evidence>
<proteinExistence type="inferred from homology"/>
<evidence type="ECO:0000313" key="12">
    <source>
        <dbReference type="Proteomes" id="UP000542210"/>
    </source>
</evidence>
<evidence type="ECO:0000256" key="9">
    <source>
        <dbReference type="ARBA" id="ARBA00049940"/>
    </source>
</evidence>
<dbReference type="GO" id="GO:0140114">
    <property type="term" value="P:cellular detoxification of fluoride"/>
    <property type="evidence" value="ECO:0007669"/>
    <property type="project" value="UniProtKB-UniRule"/>
</dbReference>
<keyword evidence="6 10" id="KW-0407">Ion channel</keyword>
<dbReference type="InterPro" id="IPR003691">
    <property type="entry name" value="FluC"/>
</dbReference>
<evidence type="ECO:0000256" key="2">
    <source>
        <dbReference type="ARBA" id="ARBA00022475"/>
    </source>
</evidence>
<gene>
    <name evidence="10" type="primary">fluC</name>
    <name evidence="10" type="synonym">crcB</name>
    <name evidence="11" type="ORF">BJ982_005460</name>
</gene>
<keyword evidence="4 10" id="KW-1133">Transmembrane helix</keyword>
<organism evidence="11 12">
    <name type="scientific">Sphaerisporangium siamense</name>
    <dbReference type="NCBI Taxonomy" id="795645"/>
    <lineage>
        <taxon>Bacteria</taxon>
        <taxon>Bacillati</taxon>
        <taxon>Actinomycetota</taxon>
        <taxon>Actinomycetes</taxon>
        <taxon>Streptosporangiales</taxon>
        <taxon>Streptosporangiaceae</taxon>
        <taxon>Sphaerisporangium</taxon>
    </lineage>
</organism>
<comment type="similarity">
    <text evidence="7 10">Belongs to the fluoride channel Fluc/FEX (TC 1.A.43) family.</text>
</comment>
<keyword evidence="10" id="KW-0406">Ion transport</keyword>
<dbReference type="Pfam" id="PF02537">
    <property type="entry name" value="CRCB"/>
    <property type="match status" value="1"/>
</dbReference>
<feature type="binding site" evidence="10">
    <location>
        <position position="80"/>
    </location>
    <ligand>
        <name>Na(+)</name>
        <dbReference type="ChEBI" id="CHEBI:29101"/>
        <note>structural</note>
    </ligand>
</feature>
<comment type="function">
    <text evidence="9 10">Fluoride-specific ion channel. Important for reducing fluoride concentration in the cell, thus reducing its toxicity.</text>
</comment>
<sequence length="128" mass="12684">MSGTLTGPLAVLLVAAGAAIGAPLRYLTDRLVQARHDTVFPWGTFTVNLAGSALLGFLTALPADQVVMTGAGLGFCGALTTYSTFSYETLRLIEDGARFTAVASVAAGVAGGLGAGAFGFALAGAVTG</sequence>
<keyword evidence="10" id="KW-0813">Transport</keyword>
<feature type="binding site" evidence="10">
    <location>
        <position position="77"/>
    </location>
    <ligand>
        <name>Na(+)</name>
        <dbReference type="ChEBI" id="CHEBI:29101"/>
        <note>structural</note>
    </ligand>
</feature>
<comment type="activity regulation">
    <text evidence="10">Na(+) is not transported, but it plays an essential structural role and its presence is essential for fluoride channel function.</text>
</comment>
<comment type="caution">
    <text evidence="11">The sequence shown here is derived from an EMBL/GenBank/DDBJ whole genome shotgun (WGS) entry which is preliminary data.</text>
</comment>
<keyword evidence="10" id="KW-0915">Sodium</keyword>
<dbReference type="GO" id="GO:0046872">
    <property type="term" value="F:metal ion binding"/>
    <property type="evidence" value="ECO:0007669"/>
    <property type="project" value="UniProtKB-KW"/>
</dbReference>
<evidence type="ECO:0000256" key="6">
    <source>
        <dbReference type="ARBA" id="ARBA00023303"/>
    </source>
</evidence>
<name>A0A7W7GEC8_9ACTN</name>